<keyword evidence="3" id="KW-1185">Reference proteome</keyword>
<evidence type="ECO:0000259" key="1">
    <source>
        <dbReference type="Pfam" id="PF10545"/>
    </source>
</evidence>
<protein>
    <recommendedName>
        <fullName evidence="1">MADF domain-containing protein</fullName>
    </recommendedName>
</protein>
<proteinExistence type="predicted"/>
<dbReference type="OrthoDB" id="6614169at2759"/>
<dbReference type="Proteomes" id="UP001152798">
    <property type="component" value="Chromosome 5"/>
</dbReference>
<evidence type="ECO:0000313" key="3">
    <source>
        <dbReference type="Proteomes" id="UP001152798"/>
    </source>
</evidence>
<dbReference type="Pfam" id="PF10545">
    <property type="entry name" value="MADF_DNA_bdg"/>
    <property type="match status" value="1"/>
</dbReference>
<evidence type="ECO:0000313" key="2">
    <source>
        <dbReference type="EMBL" id="CAH1402929.1"/>
    </source>
</evidence>
<dbReference type="InterPro" id="IPR006578">
    <property type="entry name" value="MADF-dom"/>
</dbReference>
<dbReference type="EMBL" id="OV725081">
    <property type="protein sequence ID" value="CAH1402929.1"/>
    <property type="molecule type" value="Genomic_DNA"/>
</dbReference>
<dbReference type="AlphaFoldDB" id="A0A9P0HIV9"/>
<organism evidence="2 3">
    <name type="scientific">Nezara viridula</name>
    <name type="common">Southern green stink bug</name>
    <name type="synonym">Cimex viridulus</name>
    <dbReference type="NCBI Taxonomy" id="85310"/>
    <lineage>
        <taxon>Eukaryota</taxon>
        <taxon>Metazoa</taxon>
        <taxon>Ecdysozoa</taxon>
        <taxon>Arthropoda</taxon>
        <taxon>Hexapoda</taxon>
        <taxon>Insecta</taxon>
        <taxon>Pterygota</taxon>
        <taxon>Neoptera</taxon>
        <taxon>Paraneoptera</taxon>
        <taxon>Hemiptera</taxon>
        <taxon>Heteroptera</taxon>
        <taxon>Panheteroptera</taxon>
        <taxon>Pentatomomorpha</taxon>
        <taxon>Pentatomoidea</taxon>
        <taxon>Pentatomidae</taxon>
        <taxon>Pentatominae</taxon>
        <taxon>Nezara</taxon>
    </lineage>
</organism>
<accession>A0A9P0HIV9</accession>
<name>A0A9P0HIV9_NEZVI</name>
<gene>
    <name evidence="2" type="ORF">NEZAVI_LOCUS11633</name>
</gene>
<sequence length="106" mass="12012">MDVVKLIRAVRSKKPLWDRKHAYYHDRIVTMGLWNDVAISLGSDRDKASGRYFSSGGTDHSSSRQATCWFKQNSNSLSRLKVQLLSGGSIEKFLTKLQTAHVNPLF</sequence>
<feature type="domain" description="MADF" evidence="1">
    <location>
        <begin position="6"/>
        <end position="46"/>
    </location>
</feature>
<reference evidence="2" key="1">
    <citation type="submission" date="2022-01" db="EMBL/GenBank/DDBJ databases">
        <authorList>
            <person name="King R."/>
        </authorList>
    </citation>
    <scope>NUCLEOTIDE SEQUENCE</scope>
</reference>